<feature type="domain" description="C2H2-type" evidence="14">
    <location>
        <begin position="556"/>
        <end position="583"/>
    </location>
</feature>
<keyword evidence="4" id="KW-0677">Repeat</keyword>
<dbReference type="InterPro" id="IPR000210">
    <property type="entry name" value="BTB/POZ_dom"/>
</dbReference>
<protein>
    <submittedName>
        <fullName evidence="15">Endothelial zinc finger protein induced by tumor necrosis factor alpha</fullName>
    </submittedName>
</protein>
<dbReference type="PROSITE" id="PS50157">
    <property type="entry name" value="ZINC_FINGER_C2H2_2"/>
    <property type="match status" value="8"/>
</dbReference>
<dbReference type="FunFam" id="3.30.160.60:FF:000446">
    <property type="entry name" value="Zinc finger protein"/>
    <property type="match status" value="1"/>
</dbReference>
<dbReference type="SUPFAM" id="SSF54695">
    <property type="entry name" value="POZ domain"/>
    <property type="match status" value="1"/>
</dbReference>
<dbReference type="GO" id="GO:0005667">
    <property type="term" value="C:transcription regulator complex"/>
    <property type="evidence" value="ECO:0007669"/>
    <property type="project" value="TreeGrafter"/>
</dbReference>
<dbReference type="FunFam" id="3.30.160.60:FF:000450">
    <property type="entry name" value="PR domain zinc finger protein 14"/>
    <property type="match status" value="1"/>
</dbReference>
<keyword evidence="9" id="KW-0804">Transcription</keyword>
<accession>A0A194Q3A8</accession>
<dbReference type="SMART" id="SM00225">
    <property type="entry name" value="BTB"/>
    <property type="match status" value="1"/>
</dbReference>
<evidence type="ECO:0000256" key="3">
    <source>
        <dbReference type="ARBA" id="ARBA00022723"/>
    </source>
</evidence>
<dbReference type="PANTHER" id="PTHR14003">
    <property type="entry name" value="TRANSCRIPTIONAL REPRESSOR PROTEIN YY"/>
    <property type="match status" value="1"/>
</dbReference>
<dbReference type="InterPro" id="IPR013087">
    <property type="entry name" value="Znf_C2H2_type"/>
</dbReference>
<feature type="domain" description="C2H2-type" evidence="14">
    <location>
        <begin position="470"/>
        <end position="497"/>
    </location>
</feature>
<evidence type="ECO:0000256" key="5">
    <source>
        <dbReference type="ARBA" id="ARBA00022771"/>
    </source>
</evidence>
<organism evidence="15 16">
    <name type="scientific">Papilio xuthus</name>
    <name type="common">Asian swallowtail butterfly</name>
    <dbReference type="NCBI Taxonomy" id="66420"/>
    <lineage>
        <taxon>Eukaryota</taxon>
        <taxon>Metazoa</taxon>
        <taxon>Ecdysozoa</taxon>
        <taxon>Arthropoda</taxon>
        <taxon>Hexapoda</taxon>
        <taxon>Insecta</taxon>
        <taxon>Pterygota</taxon>
        <taxon>Neoptera</taxon>
        <taxon>Endopterygota</taxon>
        <taxon>Lepidoptera</taxon>
        <taxon>Glossata</taxon>
        <taxon>Ditrysia</taxon>
        <taxon>Papilionoidea</taxon>
        <taxon>Papilionidae</taxon>
        <taxon>Papilioninae</taxon>
        <taxon>Papilio</taxon>
    </lineage>
</organism>
<sequence length="703" mass="80519">MCEWLSRAEWCDVRLLCGGRSFSAHRAVLASVSSYLREVLLSCPAKDSPAYIILPEFDLDAVSSVLYYIYHGEVVIERCQLNEFLDIIRNLEIYIDPQYLYKISNGVEKSHLDISCKYKESNLSKNDDTTCSDVNSECMYANNLKKGIESIMCNVQCSLNGLDFGDKQIRTSSEKFSSSAGDIVRCEDRQRGSLLRDLFIETYARNGCSNGLGAGVLAISNERYHGPTSVLFTNANAAHPNTLVETHKIMSEVRSFTSQTSNRPLSSYENSQDLKNCTKKSFAESFVKINSRKVDENVLTGNRRKQELWIKNLHFPLNFNNNNSIRSESSTLDLRMSVPNLDGINCLLKRNKYTRSSSIKEFNEINTKNDINCKNLNLKRVMTREVILNEVLESPWIPRLPYYYKPFRRKTVETDPIITAKSQLDGNNDNNNNINEKLPSSTTEDTKNDSNSEIRVAAISRSRRLSARDLKCTTCNQVFTNEESFTTHMRRHTSMTRYSCGECYKTFSQLRNFKYHMSVHRGTKEFATTCPVCGKYFNDRGYLSSHMKIHRNRKEYKCSICPKSFNQRVAYNMHVRIHTGVKPHVCGECGKAFSRKMLLKQHARTHSGERPYACPHCDRRFADRSNMTLHLRLHTGVKPFSCSLCPKSFTKKHHLKSHLNFHTGAKPYSCPRCKLAFTQSSNMRTHFKKCNVPDTTLTPEVSS</sequence>
<evidence type="ECO:0000256" key="1">
    <source>
        <dbReference type="ARBA" id="ARBA00004123"/>
    </source>
</evidence>
<dbReference type="PANTHER" id="PTHR14003:SF19">
    <property type="entry name" value="YY2 TRANSCRIPTION FACTOR"/>
    <property type="match status" value="1"/>
</dbReference>
<evidence type="ECO:0000256" key="7">
    <source>
        <dbReference type="ARBA" id="ARBA00023015"/>
    </source>
</evidence>
<evidence type="ECO:0000256" key="2">
    <source>
        <dbReference type="ARBA" id="ARBA00006991"/>
    </source>
</evidence>
<dbReference type="GO" id="GO:0000978">
    <property type="term" value="F:RNA polymerase II cis-regulatory region sequence-specific DNA binding"/>
    <property type="evidence" value="ECO:0007669"/>
    <property type="project" value="TreeGrafter"/>
</dbReference>
<dbReference type="SMART" id="SM00355">
    <property type="entry name" value="ZnF_C2H2"/>
    <property type="match status" value="8"/>
</dbReference>
<dbReference type="GO" id="GO:0031519">
    <property type="term" value="C:PcG protein complex"/>
    <property type="evidence" value="ECO:0007669"/>
    <property type="project" value="TreeGrafter"/>
</dbReference>
<evidence type="ECO:0000256" key="6">
    <source>
        <dbReference type="ARBA" id="ARBA00022833"/>
    </source>
</evidence>
<evidence type="ECO:0000313" key="16">
    <source>
        <dbReference type="Proteomes" id="UP000053268"/>
    </source>
</evidence>
<feature type="region of interest" description="Disordered" evidence="12">
    <location>
        <begin position="421"/>
        <end position="452"/>
    </location>
</feature>
<dbReference type="GO" id="GO:0008270">
    <property type="term" value="F:zinc ion binding"/>
    <property type="evidence" value="ECO:0007669"/>
    <property type="project" value="UniProtKB-KW"/>
</dbReference>
<evidence type="ECO:0000256" key="9">
    <source>
        <dbReference type="ARBA" id="ARBA00023163"/>
    </source>
</evidence>
<dbReference type="AlphaFoldDB" id="A0A194Q3A8"/>
<dbReference type="Pfam" id="PF00096">
    <property type="entry name" value="zf-C2H2"/>
    <property type="match status" value="7"/>
</dbReference>
<gene>
    <name evidence="15" type="ORF">RR46_11011</name>
</gene>
<evidence type="ECO:0000313" key="15">
    <source>
        <dbReference type="EMBL" id="KPI97890.1"/>
    </source>
</evidence>
<dbReference type="STRING" id="66420.A0A194Q3A8"/>
<keyword evidence="6" id="KW-0862">Zinc</keyword>
<reference evidence="15 16" key="1">
    <citation type="journal article" date="2015" name="Nat. Commun.">
        <title>Outbred genome sequencing and CRISPR/Cas9 gene editing in butterflies.</title>
        <authorList>
            <person name="Li X."/>
            <person name="Fan D."/>
            <person name="Zhang W."/>
            <person name="Liu G."/>
            <person name="Zhang L."/>
            <person name="Zhao L."/>
            <person name="Fang X."/>
            <person name="Chen L."/>
            <person name="Dong Y."/>
            <person name="Chen Y."/>
            <person name="Ding Y."/>
            <person name="Zhao R."/>
            <person name="Feng M."/>
            <person name="Zhu Y."/>
            <person name="Feng Y."/>
            <person name="Jiang X."/>
            <person name="Zhu D."/>
            <person name="Xiang H."/>
            <person name="Feng X."/>
            <person name="Li S."/>
            <person name="Wang J."/>
            <person name="Zhang G."/>
            <person name="Kronforst M.R."/>
            <person name="Wang W."/>
        </authorList>
    </citation>
    <scope>NUCLEOTIDE SEQUENCE [LARGE SCALE GENOMIC DNA]</scope>
    <source>
        <strain evidence="15">Ya'a_city_454_Px</strain>
        <tissue evidence="15">Whole body</tissue>
    </source>
</reference>
<dbReference type="SUPFAM" id="SSF57667">
    <property type="entry name" value="beta-beta-alpha zinc fingers"/>
    <property type="match status" value="4"/>
</dbReference>
<keyword evidence="8" id="KW-0238">DNA-binding</keyword>
<keyword evidence="3" id="KW-0479">Metal-binding</keyword>
<feature type="domain" description="C2H2-type" evidence="14">
    <location>
        <begin position="498"/>
        <end position="525"/>
    </location>
</feature>
<evidence type="ECO:0000256" key="4">
    <source>
        <dbReference type="ARBA" id="ARBA00022737"/>
    </source>
</evidence>
<dbReference type="Pfam" id="PF00651">
    <property type="entry name" value="BTB"/>
    <property type="match status" value="1"/>
</dbReference>
<evidence type="ECO:0000256" key="11">
    <source>
        <dbReference type="PROSITE-ProRule" id="PRU00042"/>
    </source>
</evidence>
<dbReference type="EMBL" id="KQ459586">
    <property type="protein sequence ID" value="KPI97890.1"/>
    <property type="molecule type" value="Genomic_DNA"/>
</dbReference>
<proteinExistence type="inferred from homology"/>
<dbReference type="FunFam" id="3.30.160.60:FF:000100">
    <property type="entry name" value="Zinc finger 45-like"/>
    <property type="match status" value="1"/>
</dbReference>
<evidence type="ECO:0000259" key="13">
    <source>
        <dbReference type="PROSITE" id="PS50097"/>
    </source>
</evidence>
<dbReference type="GO" id="GO:0000981">
    <property type="term" value="F:DNA-binding transcription factor activity, RNA polymerase II-specific"/>
    <property type="evidence" value="ECO:0007669"/>
    <property type="project" value="TreeGrafter"/>
</dbReference>
<comment type="similarity">
    <text evidence="2">Belongs to the krueppel C2H2-type zinc-finger protein family.</text>
</comment>
<evidence type="ECO:0000256" key="10">
    <source>
        <dbReference type="ARBA" id="ARBA00023242"/>
    </source>
</evidence>
<keyword evidence="5 11" id="KW-0863">Zinc-finger</keyword>
<dbReference type="FunFam" id="3.30.160.60:FF:002070">
    <property type="entry name" value="Zinc finger protein"/>
    <property type="match status" value="1"/>
</dbReference>
<evidence type="ECO:0000256" key="8">
    <source>
        <dbReference type="ARBA" id="ARBA00023125"/>
    </source>
</evidence>
<feature type="domain" description="C2H2-type" evidence="14">
    <location>
        <begin position="584"/>
        <end position="611"/>
    </location>
</feature>
<feature type="domain" description="C2H2-type" evidence="14">
    <location>
        <begin position="612"/>
        <end position="639"/>
    </location>
</feature>
<keyword evidence="7" id="KW-0805">Transcription regulation</keyword>
<feature type="domain" description="BTB" evidence="13">
    <location>
        <begin position="11"/>
        <end position="78"/>
    </location>
</feature>
<evidence type="ECO:0000256" key="12">
    <source>
        <dbReference type="SAM" id="MobiDB-lite"/>
    </source>
</evidence>
<comment type="subcellular location">
    <subcellularLocation>
        <location evidence="1">Nucleus</location>
    </subcellularLocation>
</comment>
<name>A0A194Q3A8_PAPXU</name>
<evidence type="ECO:0000259" key="14">
    <source>
        <dbReference type="PROSITE" id="PS50157"/>
    </source>
</evidence>
<dbReference type="FunFam" id="3.30.160.60:FF:000188">
    <property type="entry name" value="Zinc finger protein 787"/>
    <property type="match status" value="1"/>
</dbReference>
<dbReference type="FunFam" id="3.30.160.60:FF:002343">
    <property type="entry name" value="Zinc finger protein 33A"/>
    <property type="match status" value="1"/>
</dbReference>
<feature type="domain" description="C2H2-type" evidence="14">
    <location>
        <begin position="528"/>
        <end position="555"/>
    </location>
</feature>
<feature type="domain" description="C2H2-type" evidence="14">
    <location>
        <begin position="668"/>
        <end position="699"/>
    </location>
</feature>
<keyword evidence="16" id="KW-1185">Reference proteome</keyword>
<dbReference type="InterPro" id="IPR036236">
    <property type="entry name" value="Znf_C2H2_sf"/>
</dbReference>
<dbReference type="PROSITE" id="PS00028">
    <property type="entry name" value="ZINC_FINGER_C2H2_1"/>
    <property type="match status" value="7"/>
</dbReference>
<dbReference type="CDD" id="cd18315">
    <property type="entry name" value="BTB_POZ_BAB-like"/>
    <property type="match status" value="1"/>
</dbReference>
<dbReference type="PROSITE" id="PS50097">
    <property type="entry name" value="BTB"/>
    <property type="match status" value="1"/>
</dbReference>
<dbReference type="InterPro" id="IPR011333">
    <property type="entry name" value="SKP1/BTB/POZ_sf"/>
</dbReference>
<dbReference type="Proteomes" id="UP000053268">
    <property type="component" value="Unassembled WGS sequence"/>
</dbReference>
<keyword evidence="10" id="KW-0539">Nucleus</keyword>
<dbReference type="Gene3D" id="3.30.160.60">
    <property type="entry name" value="Classic Zinc Finger"/>
    <property type="match status" value="7"/>
</dbReference>
<dbReference type="Gene3D" id="3.30.710.10">
    <property type="entry name" value="Potassium Channel Kv1.1, Chain A"/>
    <property type="match status" value="1"/>
</dbReference>
<dbReference type="GO" id="GO:0000785">
    <property type="term" value="C:chromatin"/>
    <property type="evidence" value="ECO:0007669"/>
    <property type="project" value="TreeGrafter"/>
</dbReference>
<feature type="domain" description="C2H2-type" evidence="14">
    <location>
        <begin position="640"/>
        <end position="667"/>
    </location>
</feature>